<proteinExistence type="predicted"/>
<organism evidence="1 2">
    <name type="scientific">Enterovibrio norvegicus DSM 15893</name>
    <dbReference type="NCBI Taxonomy" id="1121869"/>
    <lineage>
        <taxon>Bacteria</taxon>
        <taxon>Pseudomonadati</taxon>
        <taxon>Pseudomonadota</taxon>
        <taxon>Gammaproteobacteria</taxon>
        <taxon>Vibrionales</taxon>
        <taxon>Vibrionaceae</taxon>
        <taxon>Enterovibrio</taxon>
    </lineage>
</organism>
<accession>A0A1I5KRK3</accession>
<protein>
    <submittedName>
        <fullName evidence="1">Uncharacterized protein</fullName>
    </submittedName>
</protein>
<name>A0A1I5KRK3_9GAMM</name>
<gene>
    <name evidence="1" type="ORF">SAMN03084138_00708</name>
</gene>
<dbReference type="AlphaFoldDB" id="A0A1I5KRK3"/>
<dbReference type="STRING" id="1121869.SAMN03084138_00708"/>
<dbReference type="Proteomes" id="UP000182692">
    <property type="component" value="Unassembled WGS sequence"/>
</dbReference>
<sequence>MRYFVRIINSIPVSLHFHLPASKMGVILILQYSNRDMAESKRVKNSKKSIPDNGCSNTTSVFLKVTLLPQWIEEKENHAKDSVFR</sequence>
<evidence type="ECO:0000313" key="1">
    <source>
        <dbReference type="EMBL" id="SFO87296.1"/>
    </source>
</evidence>
<dbReference type="EMBL" id="FOWR01000004">
    <property type="protein sequence ID" value="SFO87296.1"/>
    <property type="molecule type" value="Genomic_DNA"/>
</dbReference>
<evidence type="ECO:0000313" key="2">
    <source>
        <dbReference type="Proteomes" id="UP000182692"/>
    </source>
</evidence>
<reference evidence="1 2" key="1">
    <citation type="submission" date="2016-10" db="EMBL/GenBank/DDBJ databases">
        <authorList>
            <person name="de Groot N.N."/>
        </authorList>
    </citation>
    <scope>NUCLEOTIDE SEQUENCE [LARGE SCALE GENOMIC DNA]</scope>
    <source>
        <strain evidence="1 2">DSM 15893</strain>
    </source>
</reference>